<keyword evidence="2" id="KW-1185">Reference proteome</keyword>
<dbReference type="AlphaFoldDB" id="A0A942TMI8"/>
<name>A0A942TMI8_9BACI</name>
<dbReference type="RefSeq" id="WP_213109657.1">
    <property type="nucleotide sequence ID" value="NZ_JAGYPJ010000001.1"/>
</dbReference>
<comment type="caution">
    <text evidence="1">The sequence shown here is derived from an EMBL/GenBank/DDBJ whole genome shotgun (WGS) entry which is preliminary data.</text>
</comment>
<evidence type="ECO:0000313" key="2">
    <source>
        <dbReference type="Proteomes" id="UP000682713"/>
    </source>
</evidence>
<gene>
    <name evidence="1" type="ORF">KHA93_04635</name>
</gene>
<evidence type="ECO:0008006" key="3">
    <source>
        <dbReference type="Google" id="ProtNLM"/>
    </source>
</evidence>
<accession>A0A942TMI8</accession>
<organism evidence="1 2">
    <name type="scientific">Lederbergia citrisecunda</name>
    <dbReference type="NCBI Taxonomy" id="2833583"/>
    <lineage>
        <taxon>Bacteria</taxon>
        <taxon>Bacillati</taxon>
        <taxon>Bacillota</taxon>
        <taxon>Bacilli</taxon>
        <taxon>Bacillales</taxon>
        <taxon>Bacillaceae</taxon>
        <taxon>Lederbergia</taxon>
    </lineage>
</organism>
<dbReference type="Proteomes" id="UP000682713">
    <property type="component" value="Unassembled WGS sequence"/>
</dbReference>
<evidence type="ECO:0000313" key="1">
    <source>
        <dbReference type="EMBL" id="MBS4198939.1"/>
    </source>
</evidence>
<dbReference type="EMBL" id="JAGYPJ010000001">
    <property type="protein sequence ID" value="MBS4198939.1"/>
    <property type="molecule type" value="Genomic_DNA"/>
</dbReference>
<protein>
    <recommendedName>
        <fullName evidence="3">Flagellar hook-length control protein FliK</fullName>
    </recommendedName>
</protein>
<sequence>MVMQAVMRALFQNQDSLPQSSFQFREGQIFYGVIQKLFPNQHAEIRMGVHKLIAKLEVPLSVGKGYWLQVTSNEGAPKLKLLNPSNQISITEKESTANLLQQLGLPNDKNNQSLVRLLINEHLFLTKEELVRAAQLIKQSHNPEDGLQIIKFMSQRNLPFNESIFHSLIASGKNESTAHLLKSLQASLTVEESHLNSAGKEILRLLKSWETENVEQLPYTRQDALRTMKQWLQRTGIFYENTLLSREIQYESLKETIKPLLVAFQQESQTIQSEAKTIAEQLLFRMNGFQLQSSENGPIHHLLFEIPINLGRYQSELVMQWSGKKTDEGKISSDFCRIIFYLNLEYLKETMVDMQVQNRIVTVSILNDSNELQKLSKEMLPAVASGLKELGYQLSSLNFKVPDDLKKRDSKSNIYHSKQSYMGVDIRI</sequence>
<reference evidence="1 2" key="1">
    <citation type="submission" date="2021-05" db="EMBL/GenBank/DDBJ databases">
        <title>Novel Bacillus species.</title>
        <authorList>
            <person name="Liu G."/>
        </authorList>
    </citation>
    <scope>NUCLEOTIDE SEQUENCE [LARGE SCALE GENOMIC DNA]</scope>
    <source>
        <strain evidence="1 2">FJAT-49732</strain>
    </source>
</reference>
<proteinExistence type="predicted"/>